<dbReference type="EMBL" id="PJQL01004597">
    <property type="protein sequence ID" value="RCH79278.1"/>
    <property type="molecule type" value="Genomic_DNA"/>
</dbReference>
<evidence type="ECO:0000313" key="1">
    <source>
        <dbReference type="EMBL" id="RCH79278.1"/>
    </source>
</evidence>
<proteinExistence type="predicted"/>
<protein>
    <submittedName>
        <fullName evidence="1">Uncharacterized protein</fullName>
    </submittedName>
</protein>
<comment type="caution">
    <text evidence="1">The sequence shown here is derived from an EMBL/GenBank/DDBJ whole genome shotgun (WGS) entry which is preliminary data.</text>
</comment>
<name>A0A367INM5_RHIAZ</name>
<reference evidence="1 2" key="1">
    <citation type="journal article" date="2018" name="G3 (Bethesda)">
        <title>Phylogenetic and Phylogenomic Definition of Rhizopus Species.</title>
        <authorList>
            <person name="Gryganskyi A.P."/>
            <person name="Golan J."/>
            <person name="Dolatabadi S."/>
            <person name="Mondo S."/>
            <person name="Robb S."/>
            <person name="Idnurm A."/>
            <person name="Muszewska A."/>
            <person name="Steczkiewicz K."/>
            <person name="Masonjones S."/>
            <person name="Liao H.L."/>
            <person name="Gajdeczka M.T."/>
            <person name="Anike F."/>
            <person name="Vuek A."/>
            <person name="Anishchenko I.M."/>
            <person name="Voigt K."/>
            <person name="de Hoog G.S."/>
            <person name="Smith M.E."/>
            <person name="Heitman J."/>
            <person name="Vilgalys R."/>
            <person name="Stajich J.E."/>
        </authorList>
    </citation>
    <scope>NUCLEOTIDE SEQUENCE [LARGE SCALE GENOMIC DNA]</scope>
    <source>
        <strain evidence="1 2">CBS 357.93</strain>
    </source>
</reference>
<organism evidence="1 2">
    <name type="scientific">Rhizopus azygosporus</name>
    <name type="common">Rhizopus microsporus var. azygosporus</name>
    <dbReference type="NCBI Taxonomy" id="86630"/>
    <lineage>
        <taxon>Eukaryota</taxon>
        <taxon>Fungi</taxon>
        <taxon>Fungi incertae sedis</taxon>
        <taxon>Mucoromycota</taxon>
        <taxon>Mucoromycotina</taxon>
        <taxon>Mucoromycetes</taxon>
        <taxon>Mucorales</taxon>
        <taxon>Mucorineae</taxon>
        <taxon>Rhizopodaceae</taxon>
        <taxon>Rhizopus</taxon>
    </lineage>
</organism>
<dbReference type="OrthoDB" id="2287236at2759"/>
<gene>
    <name evidence="1" type="ORF">CU097_002749</name>
</gene>
<feature type="non-terminal residue" evidence="1">
    <location>
        <position position="82"/>
    </location>
</feature>
<dbReference type="Proteomes" id="UP000252139">
    <property type="component" value="Unassembled WGS sequence"/>
</dbReference>
<accession>A0A367INM5</accession>
<evidence type="ECO:0000313" key="2">
    <source>
        <dbReference type="Proteomes" id="UP000252139"/>
    </source>
</evidence>
<feature type="non-terminal residue" evidence="1">
    <location>
        <position position="1"/>
    </location>
</feature>
<sequence length="82" mass="9326">FSTQSREHTSTISKHIEQLFESVSPAPIASSSSSMHNVAVQGNYYNINHDGSNEEDVENVAFHKKWVDFLADAENNNIFHRY</sequence>
<keyword evidence="2" id="KW-1185">Reference proteome</keyword>
<dbReference type="AlphaFoldDB" id="A0A367INM5"/>